<protein>
    <recommendedName>
        <fullName evidence="3">GDP-D-mannose dehydratase</fullName>
    </recommendedName>
</protein>
<dbReference type="Pfam" id="PF16363">
    <property type="entry name" value="GDP_Man_Dehyd"/>
    <property type="match status" value="1"/>
</dbReference>
<reference evidence="7" key="2">
    <citation type="submission" date="2025-08" db="UniProtKB">
        <authorList>
            <consortium name="Ensembl"/>
        </authorList>
    </citation>
    <scope>IDENTIFICATION</scope>
</reference>
<organism evidence="7 8">
    <name type="scientific">Oncorhynchus tshawytscha</name>
    <name type="common">Chinook salmon</name>
    <name type="synonym">Salmo tshawytscha</name>
    <dbReference type="NCBI Taxonomy" id="74940"/>
    <lineage>
        <taxon>Eukaryota</taxon>
        <taxon>Metazoa</taxon>
        <taxon>Chordata</taxon>
        <taxon>Craniata</taxon>
        <taxon>Vertebrata</taxon>
        <taxon>Euteleostomi</taxon>
        <taxon>Actinopterygii</taxon>
        <taxon>Neopterygii</taxon>
        <taxon>Teleostei</taxon>
        <taxon>Protacanthopterygii</taxon>
        <taxon>Salmoniformes</taxon>
        <taxon>Salmonidae</taxon>
        <taxon>Salmoninae</taxon>
        <taxon>Oncorhynchus</taxon>
    </lineage>
</organism>
<evidence type="ECO:0000313" key="8">
    <source>
        <dbReference type="Proteomes" id="UP000694402"/>
    </source>
</evidence>
<proteinExistence type="predicted"/>
<keyword evidence="5" id="KW-0732">Signal</keyword>
<feature type="region of interest" description="Disordered" evidence="4">
    <location>
        <begin position="252"/>
        <end position="276"/>
    </location>
</feature>
<evidence type="ECO:0000256" key="3">
    <source>
        <dbReference type="ARBA" id="ARBA00031085"/>
    </source>
</evidence>
<dbReference type="AlphaFoldDB" id="A0AAZ3R877"/>
<comment type="pathway">
    <text evidence="1">Nucleotide-sugar biosynthesis; GDP-L-fucose biosynthesis via de novo pathway; GDP-L-fucose from GDP-alpha-D-mannose: step 1/2.</text>
</comment>
<reference evidence="7" key="3">
    <citation type="submission" date="2025-09" db="UniProtKB">
        <authorList>
            <consortium name="Ensembl"/>
        </authorList>
    </citation>
    <scope>IDENTIFICATION</scope>
</reference>
<keyword evidence="8" id="KW-1185">Reference proteome</keyword>
<dbReference type="Proteomes" id="UP000694402">
    <property type="component" value="Unassembled WGS sequence"/>
</dbReference>
<evidence type="ECO:0000256" key="2">
    <source>
        <dbReference type="ARBA" id="ARBA00023239"/>
    </source>
</evidence>
<feature type="chain" id="PRO_5044313445" description="GDP-D-mannose dehydratase" evidence="5">
    <location>
        <begin position="29"/>
        <end position="276"/>
    </location>
</feature>
<dbReference type="InterPro" id="IPR006368">
    <property type="entry name" value="GDP_Man_deHydtase"/>
</dbReference>
<dbReference type="PANTHER" id="PTHR43715:SF1">
    <property type="entry name" value="GDP-MANNOSE 4,6 DEHYDRATASE"/>
    <property type="match status" value="1"/>
</dbReference>
<dbReference type="GO" id="GO:0008446">
    <property type="term" value="F:GDP-mannose 4,6-dehydratase activity"/>
    <property type="evidence" value="ECO:0007669"/>
    <property type="project" value="InterPro"/>
</dbReference>
<sequence>MAVYVQSVCVCTVHGCVCACACVRLCVCSQSTTNTFPLCRQRSYRTVQECRPRPAWLYKVKCATKMCGLTKSVKSTPFYPRSPFGNNTCACTHNTEAYNLFAVNGILIIHSNFLQWVNFVTRKISRSVAKVHLGQLESISLGSLHSKRDWDHAKDYAEEEEPEDLAIATGEVRSVREFVEKSSGQNHCWEGKDENEVGHCQETAVVNMNVDPKYYRPTEVPIDFQSLRQRLLAIALALVSNFLQTARRDIKMSSTSSSDSGDVDKGPQCQNPEVSL</sequence>
<evidence type="ECO:0000259" key="6">
    <source>
        <dbReference type="Pfam" id="PF16363"/>
    </source>
</evidence>
<dbReference type="InterPro" id="IPR016040">
    <property type="entry name" value="NAD(P)-bd_dom"/>
</dbReference>
<evidence type="ECO:0000256" key="5">
    <source>
        <dbReference type="SAM" id="SignalP"/>
    </source>
</evidence>
<evidence type="ECO:0000256" key="4">
    <source>
        <dbReference type="SAM" id="MobiDB-lite"/>
    </source>
</evidence>
<dbReference type="Gene3D" id="3.90.25.10">
    <property type="entry name" value="UDP-galactose 4-epimerase, domain 1"/>
    <property type="match status" value="2"/>
</dbReference>
<feature type="domain" description="NAD(P)-binding" evidence="6">
    <location>
        <begin position="75"/>
        <end position="221"/>
    </location>
</feature>
<dbReference type="GO" id="GO:0042351">
    <property type="term" value="P:'de novo' GDP-L-fucose biosynthetic process"/>
    <property type="evidence" value="ECO:0007669"/>
    <property type="project" value="TreeGrafter"/>
</dbReference>
<accession>A0AAZ3R877</accession>
<reference evidence="8" key="1">
    <citation type="journal article" date="2018" name="PLoS ONE">
        <title>Chinook salmon (Oncorhynchus tshawytscha) genome and transcriptome.</title>
        <authorList>
            <person name="Christensen K.A."/>
            <person name="Leong J.S."/>
            <person name="Sakhrani D."/>
            <person name="Biagi C.A."/>
            <person name="Minkley D.R."/>
            <person name="Withler R.E."/>
            <person name="Rondeau E.B."/>
            <person name="Koop B.F."/>
            <person name="Devlin R.H."/>
        </authorList>
    </citation>
    <scope>NUCLEOTIDE SEQUENCE [LARGE SCALE GENOMIC DNA]</scope>
</reference>
<feature type="signal peptide" evidence="5">
    <location>
        <begin position="1"/>
        <end position="28"/>
    </location>
</feature>
<name>A0AAZ3R877_ONCTS</name>
<evidence type="ECO:0000313" key="7">
    <source>
        <dbReference type="Ensembl" id="ENSOTSP00005137451.1"/>
    </source>
</evidence>
<dbReference type="Ensembl" id="ENSOTST00005185134.1">
    <property type="protein sequence ID" value="ENSOTSP00005137451.1"/>
    <property type="gene ID" value="ENSOTSG00005078744.1"/>
</dbReference>
<evidence type="ECO:0000256" key="1">
    <source>
        <dbReference type="ARBA" id="ARBA00004912"/>
    </source>
</evidence>
<dbReference type="GeneTree" id="ENSGT00440000033640"/>
<dbReference type="PANTHER" id="PTHR43715">
    <property type="entry name" value="GDP-MANNOSE 4,6-DEHYDRATASE"/>
    <property type="match status" value="1"/>
</dbReference>
<keyword evidence="2" id="KW-0456">Lyase</keyword>